<gene>
    <name evidence="3" type="ORF">A0J61_00054</name>
</gene>
<dbReference type="Pfam" id="PF07876">
    <property type="entry name" value="Dabb"/>
    <property type="match status" value="1"/>
</dbReference>
<dbReference type="Proteomes" id="UP000093000">
    <property type="component" value="Unassembled WGS sequence"/>
</dbReference>
<sequence>MTKVVHIVIVKFKPEVPEQVKEQAAQDILALKDTIPEITAATAGKNFTDRGKGYEWGWVIELAKKEDLPVYSNAKPHQDFLAQYKSTFEDVLAFDYIC</sequence>
<name>A0A1C7NS08_9FUNG</name>
<dbReference type="InParanoid" id="A0A1C7NS08"/>
<dbReference type="InterPro" id="IPR013097">
    <property type="entry name" value="Dabb"/>
</dbReference>
<dbReference type="InterPro" id="IPR011008">
    <property type="entry name" value="Dimeric_a/b-barrel"/>
</dbReference>
<dbReference type="PANTHER" id="PTHR33178">
    <property type="match status" value="1"/>
</dbReference>
<reference evidence="3 4" key="1">
    <citation type="submission" date="2016-03" db="EMBL/GenBank/DDBJ databases">
        <title>Choanephora cucurbitarum.</title>
        <authorList>
            <person name="Min B."/>
            <person name="Park H."/>
            <person name="Park J.-H."/>
            <person name="Shin H.-D."/>
            <person name="Choi I.-G."/>
        </authorList>
    </citation>
    <scope>NUCLEOTIDE SEQUENCE [LARGE SCALE GENOMIC DNA]</scope>
    <source>
        <strain evidence="3 4">KUS-F28377</strain>
    </source>
</reference>
<protein>
    <recommendedName>
        <fullName evidence="2">Stress-response A/B barrel domain-containing protein</fullName>
    </recommendedName>
</protein>
<evidence type="ECO:0000313" key="4">
    <source>
        <dbReference type="Proteomes" id="UP000093000"/>
    </source>
</evidence>
<evidence type="ECO:0000256" key="1">
    <source>
        <dbReference type="ARBA" id="ARBA00011738"/>
    </source>
</evidence>
<dbReference type="EMBL" id="LUGH01000001">
    <property type="protein sequence ID" value="OBZ91893.1"/>
    <property type="molecule type" value="Genomic_DNA"/>
</dbReference>
<keyword evidence="4" id="KW-1185">Reference proteome</keyword>
<dbReference type="PANTHER" id="PTHR33178:SF10">
    <property type="entry name" value="STRESS-RESPONSE A_B BARREL DOMAIN-CONTAINING PROTEIN"/>
    <property type="match status" value="1"/>
</dbReference>
<comment type="caution">
    <text evidence="3">The sequence shown here is derived from an EMBL/GenBank/DDBJ whole genome shotgun (WGS) entry which is preliminary data.</text>
</comment>
<comment type="subunit">
    <text evidence="1">Homodimer.</text>
</comment>
<organism evidence="3 4">
    <name type="scientific">Choanephora cucurbitarum</name>
    <dbReference type="NCBI Taxonomy" id="101091"/>
    <lineage>
        <taxon>Eukaryota</taxon>
        <taxon>Fungi</taxon>
        <taxon>Fungi incertae sedis</taxon>
        <taxon>Mucoromycota</taxon>
        <taxon>Mucoromycotina</taxon>
        <taxon>Mucoromycetes</taxon>
        <taxon>Mucorales</taxon>
        <taxon>Mucorineae</taxon>
        <taxon>Choanephoraceae</taxon>
        <taxon>Choanephoroideae</taxon>
        <taxon>Choanephora</taxon>
    </lineage>
</organism>
<dbReference type="AlphaFoldDB" id="A0A1C7NS08"/>
<feature type="domain" description="Stress-response A/B barrel" evidence="2">
    <location>
        <begin position="4"/>
        <end position="96"/>
    </location>
</feature>
<proteinExistence type="predicted"/>
<dbReference type="InterPro" id="IPR044662">
    <property type="entry name" value="HS1/DABB1-like"/>
</dbReference>
<evidence type="ECO:0000313" key="3">
    <source>
        <dbReference type="EMBL" id="OBZ91893.1"/>
    </source>
</evidence>
<dbReference type="SUPFAM" id="SSF54909">
    <property type="entry name" value="Dimeric alpha+beta barrel"/>
    <property type="match status" value="1"/>
</dbReference>
<dbReference type="STRING" id="101091.A0A1C7NS08"/>
<dbReference type="OrthoDB" id="42919at2759"/>
<evidence type="ECO:0000259" key="2">
    <source>
        <dbReference type="PROSITE" id="PS51502"/>
    </source>
</evidence>
<dbReference type="PROSITE" id="PS51502">
    <property type="entry name" value="S_R_A_B_BARREL"/>
    <property type="match status" value="1"/>
</dbReference>
<dbReference type="SMART" id="SM00886">
    <property type="entry name" value="Dabb"/>
    <property type="match status" value="1"/>
</dbReference>
<accession>A0A1C7NS08</accession>
<dbReference type="Gene3D" id="3.30.70.100">
    <property type="match status" value="1"/>
</dbReference>